<comment type="subcellular location">
    <subcellularLocation>
        <location evidence="1 8">Cell outer membrane</location>
        <topology evidence="1 8">Multi-pass membrane protein</topology>
    </subcellularLocation>
</comment>
<keyword evidence="11" id="KW-0675">Receptor</keyword>
<dbReference type="InterPro" id="IPR036942">
    <property type="entry name" value="Beta-barrel_TonB_sf"/>
</dbReference>
<feature type="region of interest" description="Disordered" evidence="9">
    <location>
        <begin position="95"/>
        <end position="132"/>
    </location>
</feature>
<evidence type="ECO:0000256" key="3">
    <source>
        <dbReference type="ARBA" id="ARBA00022452"/>
    </source>
</evidence>
<evidence type="ECO:0000256" key="2">
    <source>
        <dbReference type="ARBA" id="ARBA00022448"/>
    </source>
</evidence>
<dbReference type="InterPro" id="IPR000531">
    <property type="entry name" value="Beta-barrel_TonB"/>
</dbReference>
<dbReference type="AlphaFoldDB" id="A0AAP0ZLM8"/>
<evidence type="ECO:0000313" key="11">
    <source>
        <dbReference type="EMBL" id="KOR45301.1"/>
    </source>
</evidence>
<protein>
    <submittedName>
        <fullName evidence="11">TonB-dependent receptor</fullName>
    </submittedName>
</protein>
<dbReference type="SUPFAM" id="SSF56935">
    <property type="entry name" value="Porins"/>
    <property type="match status" value="1"/>
</dbReference>
<reference evidence="11 12" key="2">
    <citation type="submission" date="2015-09" db="EMBL/GenBank/DDBJ databases">
        <title>Draft genome sequence of Xanthomonas oryzae pv. USA str. X11-5A.</title>
        <authorList>
            <person name="Knight B.M."/>
            <person name="Roberts D.P."/>
            <person name="Lin D."/>
            <person name="Hari K."/>
            <person name="Fletcher J."/>
            <person name="Melcher U."/>
            <person name="Blagden T."/>
            <person name="Winegar R.A."/>
        </authorList>
    </citation>
    <scope>NUCLEOTIDE SEQUENCE [LARGE SCALE GENOMIC DNA]</scope>
    <source>
        <strain evidence="11 12">X11-5A</strain>
    </source>
</reference>
<keyword evidence="6 8" id="KW-0472">Membrane</keyword>
<reference evidence="11 12" key="1">
    <citation type="submission" date="2015-07" db="EMBL/GenBank/DDBJ databases">
        <authorList>
            <consortium name="Consortium for Microbial Forensics and Genomics (microFORGE)"/>
            <person name="Knight B.M."/>
            <person name="Roberts D.P."/>
            <person name="Lin D."/>
            <person name="Hari K."/>
            <person name="Fletcher J."/>
            <person name="Melcher U."/>
            <person name="Blagden T."/>
            <person name="Winegar R.A."/>
        </authorList>
    </citation>
    <scope>NUCLEOTIDE SEQUENCE [LARGE SCALE GENOMIC DNA]</scope>
    <source>
        <strain evidence="11 12">X11-5A</strain>
    </source>
</reference>
<dbReference type="Gene3D" id="2.170.130.10">
    <property type="entry name" value="TonB-dependent receptor, plug domain"/>
    <property type="match status" value="1"/>
</dbReference>
<keyword evidence="5" id="KW-0798">TonB box</keyword>
<dbReference type="Pfam" id="PF00593">
    <property type="entry name" value="TonB_dep_Rec_b-barrel"/>
    <property type="match status" value="1"/>
</dbReference>
<evidence type="ECO:0000256" key="4">
    <source>
        <dbReference type="ARBA" id="ARBA00022692"/>
    </source>
</evidence>
<sequence length="735" mass="79139">MIERIEVLSDGASAVYGSDAIGGVVNFILRSRFDGVQFSSDVGTSSEGDGNRRNFTLTAGKTWERGNLIGGLSYHNIDAVSAAARHYSKDALALTNGQPVKQGSSATPTGTVNSNDGSDQSQPLAQSNGCGRVTLNAGSAGAPARTISTVNFGTDRTTGMSYNDLNTRATVLGNRSYPYNTYDFQISPDLRGRFGDSSWQWDATFNYGKVKQKSINNGFLDHAAFNRAIGPSFLDSDGTFKCASAGAAIAGCTPLNFFNLNDSANLATLRGTVVNPIVASVYTLKQFEANANDTLFELPAGSASLAAGISYRKERSTTTSDPLWTGDENGLCGVIEFCSSTLSGSFDVKYAYAEALFPLLKDLTGINALNVNVGTRFSDYNSVGSKTNSKVALEYRPIENMLLRGTVLQVFRAPNINELYTGVTGDSATVNDPCNGYTGGNTVACANVPTDGSYQQSDRQVSGKVSGAAVAGYQLKPETGKSYDVGFVYDPHWIDGLSLSADWWRIDLQGTITTVSAQTVLNQCFANAASSFCALIHRNGNGTINYIAEPTVNLVKLWAKDMDVNLTYRLPAMAWGNVTAGLNGTYLTRYDVLPDTTNPSSVTIHNVGRYTQAYGNFPRWRALGTLSWALDDWSATWRIRYVGHTAIGNSDPDQSLSADSSEPTVVRNIGAYVYNNLLLGYNVEPRHTRFEAGVDNIANKQPPLYYANNVGNANTDVATYDLLGRLYWARATVKF</sequence>
<feature type="domain" description="TonB-dependent receptor-like beta-barrel" evidence="10">
    <location>
        <begin position="150"/>
        <end position="697"/>
    </location>
</feature>
<proteinExistence type="inferred from homology"/>
<evidence type="ECO:0000259" key="10">
    <source>
        <dbReference type="Pfam" id="PF00593"/>
    </source>
</evidence>
<keyword evidence="3 8" id="KW-1134">Transmembrane beta strand</keyword>
<gene>
    <name evidence="11" type="ORF">ADT25_09165</name>
</gene>
<keyword evidence="7 8" id="KW-0998">Cell outer membrane</keyword>
<dbReference type="InterPro" id="IPR037066">
    <property type="entry name" value="Plug_dom_sf"/>
</dbReference>
<evidence type="ECO:0000256" key="8">
    <source>
        <dbReference type="PROSITE-ProRule" id="PRU01360"/>
    </source>
</evidence>
<comment type="similarity">
    <text evidence="8">Belongs to the TonB-dependent receptor family.</text>
</comment>
<dbReference type="InterPro" id="IPR039426">
    <property type="entry name" value="TonB-dep_rcpt-like"/>
</dbReference>
<comment type="caution">
    <text evidence="11">The sequence shown here is derived from an EMBL/GenBank/DDBJ whole genome shotgun (WGS) entry which is preliminary data.</text>
</comment>
<dbReference type="PROSITE" id="PS52016">
    <property type="entry name" value="TONB_DEPENDENT_REC_3"/>
    <property type="match status" value="1"/>
</dbReference>
<feature type="compositionally biased region" description="Polar residues" evidence="9">
    <location>
        <begin position="95"/>
        <end position="129"/>
    </location>
</feature>
<evidence type="ECO:0000256" key="6">
    <source>
        <dbReference type="ARBA" id="ARBA00023136"/>
    </source>
</evidence>
<dbReference type="Gene3D" id="2.40.170.20">
    <property type="entry name" value="TonB-dependent receptor, beta-barrel domain"/>
    <property type="match status" value="1"/>
</dbReference>
<evidence type="ECO:0000256" key="5">
    <source>
        <dbReference type="ARBA" id="ARBA00023077"/>
    </source>
</evidence>
<dbReference type="EMBL" id="LHUJ01000164">
    <property type="protein sequence ID" value="KOR45301.1"/>
    <property type="molecule type" value="Genomic_DNA"/>
</dbReference>
<evidence type="ECO:0000256" key="7">
    <source>
        <dbReference type="ARBA" id="ARBA00023237"/>
    </source>
</evidence>
<evidence type="ECO:0000313" key="12">
    <source>
        <dbReference type="Proteomes" id="UP000036790"/>
    </source>
</evidence>
<keyword evidence="2 8" id="KW-0813">Transport</keyword>
<dbReference type="PANTHER" id="PTHR47234:SF2">
    <property type="entry name" value="TONB-DEPENDENT RECEPTOR"/>
    <property type="match status" value="1"/>
</dbReference>
<dbReference type="PANTHER" id="PTHR47234">
    <property type="match status" value="1"/>
</dbReference>
<name>A0AAP0ZLM8_9XANT</name>
<dbReference type="GO" id="GO:0009279">
    <property type="term" value="C:cell outer membrane"/>
    <property type="evidence" value="ECO:0007669"/>
    <property type="project" value="UniProtKB-SubCell"/>
</dbReference>
<dbReference type="Proteomes" id="UP000036790">
    <property type="component" value="Unassembled WGS sequence"/>
</dbReference>
<evidence type="ECO:0000256" key="9">
    <source>
        <dbReference type="SAM" id="MobiDB-lite"/>
    </source>
</evidence>
<keyword evidence="4 8" id="KW-0812">Transmembrane</keyword>
<evidence type="ECO:0000256" key="1">
    <source>
        <dbReference type="ARBA" id="ARBA00004571"/>
    </source>
</evidence>
<organism evidence="11 12">
    <name type="scientific">Xanthomonas oryzae</name>
    <dbReference type="NCBI Taxonomy" id="347"/>
    <lineage>
        <taxon>Bacteria</taxon>
        <taxon>Pseudomonadati</taxon>
        <taxon>Pseudomonadota</taxon>
        <taxon>Gammaproteobacteria</taxon>
        <taxon>Lysobacterales</taxon>
        <taxon>Lysobacteraceae</taxon>
        <taxon>Xanthomonas</taxon>
    </lineage>
</organism>
<accession>A0AAP0ZLM8</accession>